<feature type="region of interest" description="Disordered" evidence="6">
    <location>
        <begin position="17"/>
        <end position="53"/>
    </location>
</feature>
<evidence type="ECO:0008006" key="11">
    <source>
        <dbReference type="Google" id="ProtNLM"/>
    </source>
</evidence>
<evidence type="ECO:0000256" key="4">
    <source>
        <dbReference type="ARBA" id="ARBA00023203"/>
    </source>
</evidence>
<comment type="similarity">
    <text evidence="1">Belongs to the tropomyosin family.</text>
</comment>
<dbReference type="PRINTS" id="PR00194">
    <property type="entry name" value="TROPOMYOSIN"/>
</dbReference>
<accession>A0AB34GAW9</accession>
<keyword evidence="4" id="KW-0009">Actin-binding</keyword>
<dbReference type="Pfam" id="PF00261">
    <property type="entry name" value="Tropomyosin"/>
    <property type="match status" value="1"/>
</dbReference>
<keyword evidence="10" id="KW-1185">Reference proteome</keyword>
<dbReference type="SUPFAM" id="SSF57997">
    <property type="entry name" value="Tropomyosin"/>
    <property type="match status" value="1"/>
</dbReference>
<evidence type="ECO:0000256" key="5">
    <source>
        <dbReference type="SAM" id="Coils"/>
    </source>
</evidence>
<dbReference type="PANTHER" id="PTHR19269">
    <property type="entry name" value="TROPOMYOSIN"/>
    <property type="match status" value="1"/>
</dbReference>
<dbReference type="EMBL" id="JAIQCJ010002276">
    <property type="protein sequence ID" value="KAJ8778030.1"/>
    <property type="molecule type" value="Genomic_DNA"/>
</dbReference>
<evidence type="ECO:0000256" key="2">
    <source>
        <dbReference type="ARBA" id="ARBA00023054"/>
    </source>
</evidence>
<sequence length="141" mass="15997">MRLRAMAGLNSLEAVKRKNQALQQQEDEAEDHAQGLQCGSWMASASGDRKLGNEDEEKMEIQEMKLKQTKDIAEEADHKYEEVARKLVILEGELERVEERAKVSELKYGDLKLWRRKGAGPEASGRCSLWKDGRLSLRPAS</sequence>
<dbReference type="EMBL" id="JAIQCJ010002146">
    <property type="protein sequence ID" value="KAJ8781483.1"/>
    <property type="molecule type" value="Genomic_DNA"/>
</dbReference>
<feature type="coiled-coil region" evidence="5">
    <location>
        <begin position="66"/>
        <end position="107"/>
    </location>
</feature>
<dbReference type="Gene3D" id="1.20.5.170">
    <property type="match status" value="1"/>
</dbReference>
<organism evidence="7 10">
    <name type="scientific">Eschrichtius robustus</name>
    <name type="common">California gray whale</name>
    <name type="synonym">Eschrichtius gibbosus</name>
    <dbReference type="NCBI Taxonomy" id="9764"/>
    <lineage>
        <taxon>Eukaryota</taxon>
        <taxon>Metazoa</taxon>
        <taxon>Chordata</taxon>
        <taxon>Craniata</taxon>
        <taxon>Vertebrata</taxon>
        <taxon>Euteleostomi</taxon>
        <taxon>Mammalia</taxon>
        <taxon>Eutheria</taxon>
        <taxon>Laurasiatheria</taxon>
        <taxon>Artiodactyla</taxon>
        <taxon>Whippomorpha</taxon>
        <taxon>Cetacea</taxon>
        <taxon>Mysticeti</taxon>
        <taxon>Eschrichtiidae</taxon>
        <taxon>Eschrichtius</taxon>
    </lineage>
</organism>
<keyword evidence="3" id="KW-0514">Muscle protein</keyword>
<evidence type="ECO:0000313" key="7">
    <source>
        <dbReference type="EMBL" id="KAJ8777003.1"/>
    </source>
</evidence>
<comment type="caution">
    <text evidence="7">The sequence shown here is derived from an EMBL/GenBank/DDBJ whole genome shotgun (WGS) entry which is preliminary data.</text>
</comment>
<keyword evidence="2 5" id="KW-0175">Coiled coil</keyword>
<evidence type="ECO:0000313" key="8">
    <source>
        <dbReference type="EMBL" id="KAJ8778030.1"/>
    </source>
</evidence>
<dbReference type="GO" id="GO:0003779">
    <property type="term" value="F:actin binding"/>
    <property type="evidence" value="ECO:0007669"/>
    <property type="project" value="UniProtKB-KW"/>
</dbReference>
<dbReference type="Proteomes" id="UP001159641">
    <property type="component" value="Unassembled WGS sequence"/>
</dbReference>
<dbReference type="EMBL" id="JAIQCJ010002322">
    <property type="protein sequence ID" value="KAJ8777003.1"/>
    <property type="molecule type" value="Genomic_DNA"/>
</dbReference>
<proteinExistence type="inferred from homology"/>
<reference evidence="7 10" key="1">
    <citation type="submission" date="2022-11" db="EMBL/GenBank/DDBJ databases">
        <title>Whole genome sequence of Eschrichtius robustus ER-17-0199.</title>
        <authorList>
            <person name="Bruniche-Olsen A."/>
            <person name="Black A.N."/>
            <person name="Fields C.J."/>
            <person name="Walden K."/>
            <person name="Dewoody J.A."/>
        </authorList>
    </citation>
    <scope>NUCLEOTIDE SEQUENCE [LARGE SCALE GENOMIC DNA]</scope>
    <source>
        <strain evidence="7">ER-17-0199</strain>
        <tissue evidence="7">Blubber</tissue>
    </source>
</reference>
<evidence type="ECO:0000313" key="10">
    <source>
        <dbReference type="Proteomes" id="UP001159641"/>
    </source>
</evidence>
<dbReference type="AlphaFoldDB" id="A0AB34GAW9"/>
<name>A0AB34GAW9_ESCRO</name>
<evidence type="ECO:0000313" key="9">
    <source>
        <dbReference type="EMBL" id="KAJ8781483.1"/>
    </source>
</evidence>
<evidence type="ECO:0000256" key="3">
    <source>
        <dbReference type="ARBA" id="ARBA00023179"/>
    </source>
</evidence>
<protein>
    <recommendedName>
        <fullName evidence="11">Tropomyosin alpha-3 chain</fullName>
    </recommendedName>
</protein>
<evidence type="ECO:0000256" key="6">
    <source>
        <dbReference type="SAM" id="MobiDB-lite"/>
    </source>
</evidence>
<evidence type="ECO:0000256" key="1">
    <source>
        <dbReference type="ARBA" id="ARBA00009036"/>
    </source>
</evidence>
<dbReference type="InterPro" id="IPR000533">
    <property type="entry name" value="Tropomyosin"/>
</dbReference>
<gene>
    <name evidence="9" type="ORF">J1605_011082</name>
    <name evidence="8" type="ORF">J1605_014006</name>
    <name evidence="7" type="ORF">J1605_014933</name>
</gene>